<evidence type="ECO:0000256" key="1">
    <source>
        <dbReference type="ARBA" id="ARBA00009670"/>
    </source>
</evidence>
<dbReference type="SUPFAM" id="SSF56112">
    <property type="entry name" value="Protein kinase-like (PK-like)"/>
    <property type="match status" value="1"/>
</dbReference>
<evidence type="ECO:0000259" key="2">
    <source>
        <dbReference type="PROSITE" id="PS50011"/>
    </source>
</evidence>
<dbReference type="InterPro" id="IPR011009">
    <property type="entry name" value="Kinase-like_dom_sf"/>
</dbReference>
<dbReference type="InterPro" id="IPR004147">
    <property type="entry name" value="ABC1_dom"/>
</dbReference>
<dbReference type="InterPro" id="IPR050154">
    <property type="entry name" value="UbiB_kinase"/>
</dbReference>
<dbReference type="Pfam" id="PF03109">
    <property type="entry name" value="ABC1"/>
    <property type="match status" value="1"/>
</dbReference>
<protein>
    <submittedName>
        <fullName evidence="3">AarF/UbiB family protein</fullName>
    </submittedName>
</protein>
<dbReference type="Gene3D" id="1.10.510.10">
    <property type="entry name" value="Transferase(Phosphotransferase) domain 1"/>
    <property type="match status" value="1"/>
</dbReference>
<organism evidence="3 4">
    <name type="scientific">Streptomyces ficellus</name>
    <dbReference type="NCBI Taxonomy" id="1977088"/>
    <lineage>
        <taxon>Bacteria</taxon>
        <taxon>Bacillati</taxon>
        <taxon>Actinomycetota</taxon>
        <taxon>Actinomycetes</taxon>
        <taxon>Kitasatosporales</taxon>
        <taxon>Streptomycetaceae</taxon>
        <taxon>Streptomyces</taxon>
    </lineage>
</organism>
<dbReference type="InterPro" id="IPR000719">
    <property type="entry name" value="Prot_kinase_dom"/>
</dbReference>
<dbReference type="RefSeq" id="WP_290111941.1">
    <property type="nucleotide sequence ID" value="NZ_JAUEPL010000015.1"/>
</dbReference>
<reference evidence="3" key="1">
    <citation type="submission" date="2023-06" db="EMBL/GenBank/DDBJ databases">
        <title>WGS-Sequencing of Streptomyces ficellus isolate 21 collected from sand in Gara Djebilet Iron Mine in Algeria.</title>
        <authorList>
            <person name="Zegers G.P."/>
            <person name="Gomez A."/>
            <person name="Gueddou A."/>
            <person name="Zahara A.F."/>
            <person name="Worth M."/>
            <person name="Sevigny J.L."/>
            <person name="Tisa L."/>
        </authorList>
    </citation>
    <scope>NUCLEOTIDE SEQUENCE</scope>
    <source>
        <strain evidence="3">AS11</strain>
    </source>
</reference>
<name>A0ABT7Z649_9ACTN</name>
<accession>A0ABT7Z649</accession>
<dbReference type="PANTHER" id="PTHR10566:SF113">
    <property type="entry name" value="PROTEIN ACTIVITY OF BC1 COMPLEX KINASE 7, CHLOROPLASTIC"/>
    <property type="match status" value="1"/>
</dbReference>
<evidence type="ECO:0000313" key="3">
    <source>
        <dbReference type="EMBL" id="MDN3294901.1"/>
    </source>
</evidence>
<evidence type="ECO:0000313" key="4">
    <source>
        <dbReference type="Proteomes" id="UP001174050"/>
    </source>
</evidence>
<feature type="domain" description="Protein kinase" evidence="2">
    <location>
        <begin position="116"/>
        <end position="442"/>
    </location>
</feature>
<comment type="similarity">
    <text evidence="1">Belongs to the protein kinase superfamily. ADCK protein kinase family.</text>
</comment>
<dbReference type="PANTHER" id="PTHR10566">
    <property type="entry name" value="CHAPERONE-ACTIVITY OF BC1 COMPLEX CABC1 -RELATED"/>
    <property type="match status" value="1"/>
</dbReference>
<dbReference type="Proteomes" id="UP001174050">
    <property type="component" value="Unassembled WGS sequence"/>
</dbReference>
<comment type="caution">
    <text evidence="3">The sequence shown here is derived from an EMBL/GenBank/DDBJ whole genome shotgun (WGS) entry which is preliminary data.</text>
</comment>
<dbReference type="EMBL" id="JAUEPL010000015">
    <property type="protein sequence ID" value="MDN3294901.1"/>
    <property type="molecule type" value="Genomic_DNA"/>
</dbReference>
<dbReference type="CDD" id="cd05121">
    <property type="entry name" value="ABC1_ADCK3-like"/>
    <property type="match status" value="1"/>
</dbReference>
<sequence>MAQQRGRRALHILGRLSAQEASRAVKSRWTRRMGGPAEVSAEQQRAVAIRLALEQLGPLYVKIGQILTTRPDFVPDYVREELALLTDQVTVHPFAQFAAVLEKELGADWPASFSSFETEQPLGAASLAQVYRATRRDGTPCVVKIQRPGSIESVLGDMQVLRRVAKVIGRGAPRFNEVIDTAAMLDVVFRAMADELDFTREADNMKDARKTAREYKTIKVPKPILATPRVLIQTLADGQSANRLKEHELSTKQRKKMAKELMAYVMKSYFTDRVFHADPHPGNVLISPNGRAHIIDWGMVGRLDRSTSAAVLGAMVAMAHNDGPALARSWMQLGTTLPWSDVGGFISDIARFVPHVTDASLEKLNFGVALTSVLVFSTRRGIQTSPNISMIGKSIANLEGTVRCIYPRLKMADTIRDVLQDILTELMYDSISREQLALHALTVLDGLSQSPREASGVLTDMAQRQLAVHNHNRLQDTRINRAGYAAALIALYKRRAR</sequence>
<dbReference type="PROSITE" id="PS50011">
    <property type="entry name" value="PROTEIN_KINASE_DOM"/>
    <property type="match status" value="1"/>
</dbReference>
<gene>
    <name evidence="3" type="ORF">QWM81_12720</name>
</gene>
<keyword evidence="4" id="KW-1185">Reference proteome</keyword>
<proteinExistence type="inferred from homology"/>